<protein>
    <submittedName>
        <fullName evidence="1">SIR2 family protein</fullName>
    </submittedName>
</protein>
<gene>
    <name evidence="1" type="ORF">JYK00_03030</name>
</gene>
<accession>A0ABX7S7E6</accession>
<dbReference type="Proteomes" id="UP000671862">
    <property type="component" value="Chromosome"/>
</dbReference>
<name>A0ABX7S7E6_9BACT</name>
<dbReference type="Pfam" id="PF13289">
    <property type="entry name" value="SIR2_2"/>
    <property type="match status" value="1"/>
</dbReference>
<dbReference type="EMBL" id="CP071446">
    <property type="protein sequence ID" value="QTA38509.1"/>
    <property type="molecule type" value="Genomic_DNA"/>
</dbReference>
<evidence type="ECO:0000313" key="1">
    <source>
        <dbReference type="EMBL" id="QTA38509.1"/>
    </source>
</evidence>
<sequence>MEKNGKIENVFLLGNGFNYSIRDFIEDKNLKNEINKIINLWEEFAQFFSEIKNMDEYESLSDENIIDIIHKSISLLGLLPLINNKNLEKCLEKIKTEFFNKINDKLLNIVEKFVEIEESGIYKQIANFYHNHTEYNFYKFIEENKISIYTTNYDGIAEIIFAYDKDEISENKIKLRDMFGYGDYYYNAFDFNNYFRDENESKLLHLHGSYKFFSYQGDFIKIKKEGWYFYRKNKDMLSPILIFNAPGLKEKQIKNFSVLSVYFKSFERELTKAKNLIIWGQSLKNDPHIEKIIKELFIKNNEIRERNLIIIDKENIHKIQKHWENKTPIFINPQSFENLEDLIKEIERKMN</sequence>
<evidence type="ECO:0000313" key="2">
    <source>
        <dbReference type="Proteomes" id="UP000671862"/>
    </source>
</evidence>
<dbReference type="RefSeq" id="WP_207567226.1">
    <property type="nucleotide sequence ID" value="NZ_CP071446.1"/>
</dbReference>
<keyword evidence="2" id="KW-1185">Reference proteome</keyword>
<reference evidence="1 2" key="1">
    <citation type="submission" date="2021-03" db="EMBL/GenBank/DDBJ databases">
        <title>Thermosipho ferrireducens sp.nov., an anaerobic thermophilic iron-reducing bacterium isolated from a deep-sea hydrothermal sulfide deposits.</title>
        <authorList>
            <person name="Zeng X."/>
            <person name="Chen Y."/>
            <person name="Shao Z."/>
        </authorList>
    </citation>
    <scope>NUCLEOTIDE SEQUENCE [LARGE SCALE GENOMIC DNA]</scope>
    <source>
        <strain evidence="1 2">JL129W03</strain>
    </source>
</reference>
<organism evidence="1 2">
    <name type="scientific">Thermosipho ferrireducens</name>
    <dbReference type="NCBI Taxonomy" id="2571116"/>
    <lineage>
        <taxon>Bacteria</taxon>
        <taxon>Thermotogati</taxon>
        <taxon>Thermotogota</taxon>
        <taxon>Thermotogae</taxon>
        <taxon>Thermotogales</taxon>
        <taxon>Fervidobacteriaceae</taxon>
        <taxon>Thermosipho</taxon>
    </lineage>
</organism>
<proteinExistence type="predicted"/>